<sequence length="145" mass="15562">MTAALDLLGWFFINIAVPLLAPVALLPIARVPRFYRRHSRGIVVRAVQDGQLLWTVIAMSASACHALAGQFNVDLLPGPQRLVWLGITWHVGMIVGASGLVLVGAMDQHPARRGADLQPNHILRLSVVLAMLAAVSCSVMRALGS</sequence>
<dbReference type="RefSeq" id="WP_144195580.1">
    <property type="nucleotide sequence ID" value="NZ_CAJPVH010000023.1"/>
</dbReference>
<dbReference type="Proteomes" id="UP001056132">
    <property type="component" value="Chromosome 1"/>
</dbReference>
<name>A0AAE9I7K4_9BURK</name>
<feature type="transmembrane region" description="Helical" evidence="1">
    <location>
        <begin position="83"/>
        <end position="103"/>
    </location>
</feature>
<keyword evidence="1" id="KW-0812">Transmembrane</keyword>
<evidence type="ECO:0000313" key="5">
    <source>
        <dbReference type="Proteomes" id="UP001056132"/>
    </source>
</evidence>
<feature type="transmembrane region" description="Helical" evidence="1">
    <location>
        <begin position="52"/>
        <end position="71"/>
    </location>
</feature>
<proteinExistence type="predicted"/>
<keyword evidence="4" id="KW-1185">Reference proteome</keyword>
<gene>
    <name evidence="2" type="ORF">FGG12_01735</name>
    <name evidence="3" type="ORF">M5D45_07085</name>
</gene>
<dbReference type="AlphaFoldDB" id="A0AAE9I7K4"/>
<dbReference type="EMBL" id="CP097330">
    <property type="protein sequence ID" value="URF05556.1"/>
    <property type="molecule type" value="Genomic_DNA"/>
</dbReference>
<keyword evidence="1" id="KW-0472">Membrane</keyword>
<protein>
    <submittedName>
        <fullName evidence="3">Uncharacterized protein</fullName>
    </submittedName>
</protein>
<feature type="transmembrane region" description="Helical" evidence="1">
    <location>
        <begin position="12"/>
        <end position="31"/>
    </location>
</feature>
<keyword evidence="1" id="KW-1133">Transmembrane helix</keyword>
<accession>A0AAE9I7K4</accession>
<reference evidence="2 4" key="1">
    <citation type="submission" date="2019-05" db="EMBL/GenBank/DDBJ databases">
        <title>Whole genome sequence analysis of Cupriavidus campinensis S14E4C strain.</title>
        <authorList>
            <person name="Abbaszade G."/>
            <person name="Szabo A."/>
            <person name="Toumi M."/>
            <person name="Toth E."/>
        </authorList>
    </citation>
    <scope>NUCLEOTIDE SEQUENCE [LARGE SCALE GENOMIC DNA]</scope>
    <source>
        <strain evidence="2 4">S14E4C</strain>
    </source>
</reference>
<dbReference type="EMBL" id="VCIZ01000001">
    <property type="protein sequence ID" value="TSP14408.1"/>
    <property type="molecule type" value="Genomic_DNA"/>
</dbReference>
<evidence type="ECO:0000313" key="2">
    <source>
        <dbReference type="EMBL" id="TSP14408.1"/>
    </source>
</evidence>
<reference evidence="3" key="3">
    <citation type="submission" date="2022-05" db="EMBL/GenBank/DDBJ databases">
        <authorList>
            <person name="Kunte H.-J."/>
        </authorList>
    </citation>
    <scope>NUCLEOTIDE SEQUENCE</scope>
    <source>
        <strain evidence="3">G5</strain>
    </source>
</reference>
<evidence type="ECO:0000313" key="4">
    <source>
        <dbReference type="Proteomes" id="UP000318943"/>
    </source>
</evidence>
<evidence type="ECO:0000313" key="3">
    <source>
        <dbReference type="EMBL" id="URF05556.1"/>
    </source>
</evidence>
<dbReference type="KEGG" id="ccam:M5D45_07085"/>
<feature type="transmembrane region" description="Helical" evidence="1">
    <location>
        <begin position="123"/>
        <end position="143"/>
    </location>
</feature>
<reference evidence="3" key="2">
    <citation type="journal article" date="2022" name="Microbiol. Resour. Announc.">
        <title>Genome Sequence of Cupriavidus campinensis Strain G5, a Member of a Bacterial Consortium Capable of Polyethylene Degradation.</title>
        <authorList>
            <person name="Schneider B."/>
            <person name="Pfeiffer F."/>
            <person name="Dyall-Smith M."/>
            <person name="Kunte H.J."/>
        </authorList>
    </citation>
    <scope>NUCLEOTIDE SEQUENCE</scope>
    <source>
        <strain evidence="3">G5</strain>
    </source>
</reference>
<dbReference type="Proteomes" id="UP000318943">
    <property type="component" value="Unassembled WGS sequence"/>
</dbReference>
<organism evidence="3 5">
    <name type="scientific">Cupriavidus campinensis</name>
    <dbReference type="NCBI Taxonomy" id="151783"/>
    <lineage>
        <taxon>Bacteria</taxon>
        <taxon>Pseudomonadati</taxon>
        <taxon>Pseudomonadota</taxon>
        <taxon>Betaproteobacteria</taxon>
        <taxon>Burkholderiales</taxon>
        <taxon>Burkholderiaceae</taxon>
        <taxon>Cupriavidus</taxon>
    </lineage>
</organism>
<evidence type="ECO:0000256" key="1">
    <source>
        <dbReference type="SAM" id="Phobius"/>
    </source>
</evidence>